<proteinExistence type="predicted"/>
<dbReference type="EMBL" id="BMUL01000030">
    <property type="protein sequence ID" value="GHB11481.1"/>
    <property type="molecule type" value="Genomic_DNA"/>
</dbReference>
<name>A0A918T9M4_9ACTN</name>
<dbReference type="InterPro" id="IPR000792">
    <property type="entry name" value="Tscrpt_reg_LuxR_C"/>
</dbReference>
<evidence type="ECO:0000256" key="1">
    <source>
        <dbReference type="ARBA" id="ARBA00023015"/>
    </source>
</evidence>
<organism evidence="5 6">
    <name type="scientific">Streptomyces termitum</name>
    <dbReference type="NCBI Taxonomy" id="67368"/>
    <lineage>
        <taxon>Bacteria</taxon>
        <taxon>Bacillati</taxon>
        <taxon>Actinomycetota</taxon>
        <taxon>Actinomycetes</taxon>
        <taxon>Kitasatosporales</taxon>
        <taxon>Streptomycetaceae</taxon>
        <taxon>Streptomyces</taxon>
    </lineage>
</organism>
<dbReference type="InterPro" id="IPR016032">
    <property type="entry name" value="Sig_transdc_resp-reg_C-effctor"/>
</dbReference>
<dbReference type="InterPro" id="IPR036388">
    <property type="entry name" value="WH-like_DNA-bd_sf"/>
</dbReference>
<dbReference type="PRINTS" id="PR00038">
    <property type="entry name" value="HTHLUXR"/>
</dbReference>
<reference evidence="5" key="2">
    <citation type="submission" date="2020-09" db="EMBL/GenBank/DDBJ databases">
        <authorList>
            <person name="Sun Q."/>
            <person name="Ohkuma M."/>
        </authorList>
    </citation>
    <scope>NUCLEOTIDE SEQUENCE</scope>
    <source>
        <strain evidence="5">JCM 4518</strain>
    </source>
</reference>
<reference evidence="5" key="1">
    <citation type="journal article" date="2014" name="Int. J. Syst. Evol. Microbiol.">
        <title>Complete genome sequence of Corynebacterium casei LMG S-19264T (=DSM 44701T), isolated from a smear-ripened cheese.</title>
        <authorList>
            <consortium name="US DOE Joint Genome Institute (JGI-PGF)"/>
            <person name="Walter F."/>
            <person name="Albersmeier A."/>
            <person name="Kalinowski J."/>
            <person name="Ruckert C."/>
        </authorList>
    </citation>
    <scope>NUCLEOTIDE SEQUENCE</scope>
    <source>
        <strain evidence="5">JCM 4518</strain>
    </source>
</reference>
<dbReference type="PANTHER" id="PTHR44688:SF16">
    <property type="entry name" value="DNA-BINDING TRANSCRIPTIONAL ACTIVATOR DEVR_DOSR"/>
    <property type="match status" value="1"/>
</dbReference>
<dbReference type="Pfam" id="PF00196">
    <property type="entry name" value="GerE"/>
    <property type="match status" value="1"/>
</dbReference>
<dbReference type="PROSITE" id="PS50043">
    <property type="entry name" value="HTH_LUXR_2"/>
    <property type="match status" value="1"/>
</dbReference>
<dbReference type="SUPFAM" id="SSF46894">
    <property type="entry name" value="C-terminal effector domain of the bipartite response regulators"/>
    <property type="match status" value="1"/>
</dbReference>
<dbReference type="PROSITE" id="PS00622">
    <property type="entry name" value="HTH_LUXR_1"/>
    <property type="match status" value="1"/>
</dbReference>
<dbReference type="SMART" id="SM00421">
    <property type="entry name" value="HTH_LUXR"/>
    <property type="match status" value="1"/>
</dbReference>
<keyword evidence="6" id="KW-1185">Reference proteome</keyword>
<evidence type="ECO:0000313" key="6">
    <source>
        <dbReference type="Proteomes" id="UP000644020"/>
    </source>
</evidence>
<dbReference type="Gene3D" id="1.10.10.10">
    <property type="entry name" value="Winged helix-like DNA-binding domain superfamily/Winged helix DNA-binding domain"/>
    <property type="match status" value="1"/>
</dbReference>
<protein>
    <recommendedName>
        <fullName evidence="4">HTH luxR-type domain-containing protein</fullName>
    </recommendedName>
</protein>
<feature type="domain" description="HTH luxR-type" evidence="4">
    <location>
        <begin position="320"/>
        <end position="385"/>
    </location>
</feature>
<sequence>MTRYEGAGRVGRIRDAAVRAAGAASGVDDFFDGVMRAVRPVLGSEVWAGITVDPVTLMNTGGHYRQAVPVRYLPRMLDIEYREGDVNGLPQLARGPGPVGVLGEAVGGVRDRSPRYRDIIRPLGLTDEVRILLRDRYGVWGALILGTGPDTPPYGPEADAVARAIARPLGESLRRLHLTRRAGAPATGDVTGTDTPVPALVLLDEAYAPVQLSPTAGLWLDELLAPGEPAPPRSGAEGRGTYASPCRRRTESGLPPALYGVAAAVRPGAPGPGSSGSLASWAHTRTRGRVRLHAWRLDGPGPARVAVAVEAAGPGEHIALITAAHGLTPREAEITGLVLRGHSTAEIGRLTRLSPYTVQEHLTSVFDKTGVRSRRDLVATLFARHVAPRLRNDAAADGH</sequence>
<keyword evidence="1" id="KW-0805">Transcription regulation</keyword>
<evidence type="ECO:0000259" key="4">
    <source>
        <dbReference type="PROSITE" id="PS50043"/>
    </source>
</evidence>
<dbReference type="Proteomes" id="UP000644020">
    <property type="component" value="Unassembled WGS sequence"/>
</dbReference>
<evidence type="ECO:0000256" key="3">
    <source>
        <dbReference type="ARBA" id="ARBA00023163"/>
    </source>
</evidence>
<accession>A0A918T9M4</accession>
<dbReference type="AlphaFoldDB" id="A0A918T9M4"/>
<dbReference type="GO" id="GO:0003677">
    <property type="term" value="F:DNA binding"/>
    <property type="evidence" value="ECO:0007669"/>
    <property type="project" value="UniProtKB-KW"/>
</dbReference>
<gene>
    <name evidence="5" type="ORF">GCM10010305_62820</name>
</gene>
<dbReference type="CDD" id="cd06170">
    <property type="entry name" value="LuxR_C_like"/>
    <property type="match status" value="1"/>
</dbReference>
<evidence type="ECO:0000313" key="5">
    <source>
        <dbReference type="EMBL" id="GHB11481.1"/>
    </source>
</evidence>
<dbReference type="PANTHER" id="PTHR44688">
    <property type="entry name" value="DNA-BINDING TRANSCRIPTIONAL ACTIVATOR DEVR_DOSR"/>
    <property type="match status" value="1"/>
</dbReference>
<comment type="caution">
    <text evidence="5">The sequence shown here is derived from an EMBL/GenBank/DDBJ whole genome shotgun (WGS) entry which is preliminary data.</text>
</comment>
<dbReference type="RefSeq" id="WP_189983652.1">
    <property type="nucleotide sequence ID" value="NZ_BMUL01000030.1"/>
</dbReference>
<dbReference type="GO" id="GO:0006355">
    <property type="term" value="P:regulation of DNA-templated transcription"/>
    <property type="evidence" value="ECO:0007669"/>
    <property type="project" value="InterPro"/>
</dbReference>
<keyword evidence="2" id="KW-0238">DNA-binding</keyword>
<evidence type="ECO:0000256" key="2">
    <source>
        <dbReference type="ARBA" id="ARBA00023125"/>
    </source>
</evidence>
<keyword evidence="3" id="KW-0804">Transcription</keyword>